<dbReference type="KEGG" id="csu:CSUB_C0608"/>
<evidence type="ECO:0008006" key="3">
    <source>
        <dbReference type="Google" id="ProtNLM"/>
    </source>
</evidence>
<dbReference type="AlphaFoldDB" id="E6P956"/>
<dbReference type="Proteomes" id="UP000008120">
    <property type="component" value="Chromosome"/>
</dbReference>
<evidence type="ECO:0000313" key="2">
    <source>
        <dbReference type="Proteomes" id="UP000008120"/>
    </source>
</evidence>
<dbReference type="STRING" id="311458.CSUB_C0608"/>
<gene>
    <name evidence="1" type="ORF">CSUB_C0608</name>
</gene>
<accession>E6P956</accession>
<protein>
    <recommendedName>
        <fullName evidence="3">Ribbon-helix-helix protein, CopG family</fullName>
    </recommendedName>
</protein>
<proteinExistence type="predicted"/>
<organism evidence="1 2">
    <name type="scientific">Caldiarchaeum subterraneum</name>
    <dbReference type="NCBI Taxonomy" id="311458"/>
    <lineage>
        <taxon>Archaea</taxon>
        <taxon>Nitrososphaerota</taxon>
        <taxon>Candidatus Caldarchaeales</taxon>
        <taxon>Candidatus Caldarchaeaceae</taxon>
        <taxon>Candidatus Caldarchaeum</taxon>
    </lineage>
</organism>
<reference evidence="1 2" key="2">
    <citation type="journal article" date="2011" name="Nucleic Acids Res.">
        <title>Insights into the evolution of Archaea and eukaryotic protein modifier systems revealed by the genome of a novel archaeal group.</title>
        <authorList>
            <person name="Nunoura T."/>
            <person name="Takaki Y."/>
            <person name="Kakuta J."/>
            <person name="Nishi S."/>
            <person name="Sugahara J."/>
            <person name="Kazama H."/>
            <person name="Chee G."/>
            <person name="Hattori M."/>
            <person name="Kanai A."/>
            <person name="Atomi H."/>
            <person name="Takai K."/>
            <person name="Takami H."/>
        </authorList>
    </citation>
    <scope>NUCLEOTIDE SEQUENCE [LARGE SCALE GENOMIC DNA]</scope>
</reference>
<evidence type="ECO:0000313" key="1">
    <source>
        <dbReference type="EMBL" id="BAJ50467.1"/>
    </source>
</evidence>
<dbReference type="BioCyc" id="CCAL311458:G131R-620-MONOMER"/>
<reference evidence="1 2" key="1">
    <citation type="journal article" date="2005" name="Environ. Microbiol.">
        <title>Genetic and functional properties of uncultivated thermophilic crenarchaeotes from a subsurface gold mine as revealed by analysis of genome fragments.</title>
        <authorList>
            <person name="Nunoura T."/>
            <person name="Hirayama H."/>
            <person name="Takami H."/>
            <person name="Oida H."/>
            <person name="Nishi S."/>
            <person name="Shimamura S."/>
            <person name="Suzuki Y."/>
            <person name="Inagaki F."/>
            <person name="Takai K."/>
            <person name="Nealson K.H."/>
            <person name="Horikoshi K."/>
        </authorList>
    </citation>
    <scope>NUCLEOTIDE SEQUENCE [LARGE SCALE GENOMIC DNA]</scope>
</reference>
<dbReference type="EMBL" id="BA000048">
    <property type="protein sequence ID" value="BAJ50467.1"/>
    <property type="molecule type" value="Genomic_DNA"/>
</dbReference>
<sequence length="315" mass="35127">MDFPRLFCLLSSIRSSPLPTTISLNPFSSASFANSSPTRIIVSNALVLENILGISPTSHDVSEKQTKVNRDRYAMFISILAEPAVDIMGKPQRHPLNLIPESVFTRHLRDTSYVQLLHEKGALSALSGTSHRYMQASWRKPEGGGIKKMGEIDSKVTHEKSSDESSAKQSKAYCTVKIPAALAEVIDSYLMEHEAQVRGFRSRADVVVRVLTEFLEEQGRLRPLVKRRLEHVNVYESFVLVRDNLLNVSVEVAVQPPQLFCRYCLSDECVHVLFAASIPGVRRRFAELGLRAPETGEDVGGYVVFFGGVAYPYTE</sequence>
<name>E6P956_CALS0</name>